<protein>
    <submittedName>
        <fullName evidence="4">Uncharacterized protein DUF4232</fullName>
    </submittedName>
</protein>
<keyword evidence="2" id="KW-0732">Signal</keyword>
<evidence type="ECO:0000259" key="3">
    <source>
        <dbReference type="Pfam" id="PF14016"/>
    </source>
</evidence>
<evidence type="ECO:0000256" key="1">
    <source>
        <dbReference type="SAM" id="MobiDB-lite"/>
    </source>
</evidence>
<proteinExistence type="predicted"/>
<reference evidence="4 5" key="1">
    <citation type="submission" date="2018-10" db="EMBL/GenBank/DDBJ databases">
        <title>Sequencing the genomes of 1000 actinobacteria strains.</title>
        <authorList>
            <person name="Klenk H.-P."/>
        </authorList>
    </citation>
    <scope>NUCLEOTIDE SEQUENCE [LARGE SCALE GENOMIC DNA]</scope>
    <source>
        <strain evidence="4 5">DSM 43800</strain>
    </source>
</reference>
<feature type="domain" description="DUF4232" evidence="3">
    <location>
        <begin position="50"/>
        <end position="202"/>
    </location>
</feature>
<feature type="signal peptide" evidence="2">
    <location>
        <begin position="1"/>
        <end position="25"/>
    </location>
</feature>
<evidence type="ECO:0000313" key="5">
    <source>
        <dbReference type="Proteomes" id="UP000282084"/>
    </source>
</evidence>
<dbReference type="EMBL" id="RBXO01000001">
    <property type="protein sequence ID" value="RKT55446.1"/>
    <property type="molecule type" value="Genomic_DNA"/>
</dbReference>
<comment type="caution">
    <text evidence="4">The sequence shown here is derived from an EMBL/GenBank/DDBJ whole genome shotgun (WGS) entry which is preliminary data.</text>
</comment>
<feature type="region of interest" description="Disordered" evidence="1">
    <location>
        <begin position="26"/>
        <end position="51"/>
    </location>
</feature>
<feature type="compositionally biased region" description="Low complexity" evidence="1">
    <location>
        <begin position="30"/>
        <end position="45"/>
    </location>
</feature>
<dbReference type="InterPro" id="IPR025326">
    <property type="entry name" value="DUF4232"/>
</dbReference>
<evidence type="ECO:0000256" key="2">
    <source>
        <dbReference type="SAM" id="SignalP"/>
    </source>
</evidence>
<name>A0A495W1E5_9PSEU</name>
<gene>
    <name evidence="4" type="ORF">C8E97_4114</name>
</gene>
<evidence type="ECO:0000313" key="4">
    <source>
        <dbReference type="EMBL" id="RKT55446.1"/>
    </source>
</evidence>
<keyword evidence="5" id="KW-1185">Reference proteome</keyword>
<feature type="chain" id="PRO_5019814487" evidence="2">
    <location>
        <begin position="26"/>
        <end position="205"/>
    </location>
</feature>
<dbReference type="Pfam" id="PF14016">
    <property type="entry name" value="DUF4232"/>
    <property type="match status" value="1"/>
</dbReference>
<organism evidence="4 5">
    <name type="scientific">Saccharothrix australiensis</name>
    <dbReference type="NCBI Taxonomy" id="2072"/>
    <lineage>
        <taxon>Bacteria</taxon>
        <taxon>Bacillati</taxon>
        <taxon>Actinomycetota</taxon>
        <taxon>Actinomycetes</taxon>
        <taxon>Pseudonocardiales</taxon>
        <taxon>Pseudonocardiaceae</taxon>
        <taxon>Saccharothrix</taxon>
    </lineage>
</organism>
<dbReference type="AlphaFoldDB" id="A0A495W1E5"/>
<accession>A0A495W1E5</accession>
<sequence length="205" mass="21370">MVCVALPLVLAACGAPSAGRLPALAPPTAPSGSPVPSVPSESSAPTAPPCPADGVVITAHEADAAMGLRVLSLRMRNCGTTPYAVHGYPDLKLLDEDGDVLDVDVRHGSEGISRIDSFEAPPREITLQPGDTASTGLVWRNTYDDTTNPPRVGTRIDIAPTAGRPRRTFVPRLPADGEPWRENAPAVTIDLGSTGRLGVSPWTTP</sequence>
<dbReference type="Proteomes" id="UP000282084">
    <property type="component" value="Unassembled WGS sequence"/>
</dbReference>